<dbReference type="InterPro" id="IPR011330">
    <property type="entry name" value="Glyco_hydro/deAcase_b/a-brl"/>
</dbReference>
<feature type="signal peptide" evidence="1">
    <location>
        <begin position="1"/>
        <end position="23"/>
    </location>
</feature>
<gene>
    <name evidence="2" type="ORF">D3H35_28630</name>
</gene>
<dbReference type="SUPFAM" id="SSF88713">
    <property type="entry name" value="Glycoside hydrolase/deacetylase"/>
    <property type="match status" value="1"/>
</dbReference>
<name>A0A398CNH0_9BACL</name>
<keyword evidence="3" id="KW-1185">Reference proteome</keyword>
<dbReference type="RefSeq" id="WP_119152578.1">
    <property type="nucleotide sequence ID" value="NZ_JBHSOV010000044.1"/>
</dbReference>
<dbReference type="EMBL" id="QXJM01000056">
    <property type="protein sequence ID" value="RIE00464.1"/>
    <property type="molecule type" value="Genomic_DNA"/>
</dbReference>
<keyword evidence="1" id="KW-0732">Signal</keyword>
<dbReference type="Gene3D" id="3.20.20.370">
    <property type="entry name" value="Glycoside hydrolase/deacetylase"/>
    <property type="match status" value="1"/>
</dbReference>
<evidence type="ECO:0000313" key="3">
    <source>
        <dbReference type="Proteomes" id="UP000266340"/>
    </source>
</evidence>
<dbReference type="CDD" id="cd10936">
    <property type="entry name" value="CE4_DAC2"/>
    <property type="match status" value="1"/>
</dbReference>
<evidence type="ECO:0000256" key="1">
    <source>
        <dbReference type="SAM" id="SignalP"/>
    </source>
</evidence>
<dbReference type="PANTHER" id="PTHR30105:SF2">
    <property type="entry name" value="DIVERGENT POLYSACCHARIDE DEACETYLASE SUPERFAMILY"/>
    <property type="match status" value="1"/>
</dbReference>
<proteinExistence type="predicted"/>
<dbReference type="GO" id="GO:0005975">
    <property type="term" value="P:carbohydrate metabolic process"/>
    <property type="evidence" value="ECO:0007669"/>
    <property type="project" value="InterPro"/>
</dbReference>
<dbReference type="OrthoDB" id="9784811at2"/>
<feature type="chain" id="PRO_5017376176" evidence="1">
    <location>
        <begin position="24"/>
        <end position="274"/>
    </location>
</feature>
<accession>A0A398CNH0</accession>
<dbReference type="Proteomes" id="UP000266340">
    <property type="component" value="Unassembled WGS sequence"/>
</dbReference>
<dbReference type="Pfam" id="PF04748">
    <property type="entry name" value="Polysacc_deac_2"/>
    <property type="match status" value="1"/>
</dbReference>
<organism evidence="2 3">
    <name type="scientific">Cohnella faecalis</name>
    <dbReference type="NCBI Taxonomy" id="2315694"/>
    <lineage>
        <taxon>Bacteria</taxon>
        <taxon>Bacillati</taxon>
        <taxon>Bacillota</taxon>
        <taxon>Bacilli</taxon>
        <taxon>Bacillales</taxon>
        <taxon>Paenibacillaceae</taxon>
        <taxon>Cohnella</taxon>
    </lineage>
</organism>
<sequence length="274" mass="29891">MKKWQPISIALVGAFALAAQAFAEPSERPQNHSGQQSEARRQIAVVIDDFGNNMKGTQEMLDLPIKLTVAVMPFLPTTKQDAEAAFAKGHDVIVHMPMEPISGKKSWLGPGAILTDLPDAEIRRRVEAAIKEVPHAVGMNNHMGSRVTADARVMRIVLEVCKEHGLFFLDSRTSFRTVVPKVAKEVGLQVLGNDVFLDDVYSSRHVAKQIAIIRKFLQSHPTCVVIGHVGSPGLVTSGALKSAIPALKSEAEFVKVSQLLPTPVLPTERKNDTR</sequence>
<evidence type="ECO:0000313" key="2">
    <source>
        <dbReference type="EMBL" id="RIE00464.1"/>
    </source>
</evidence>
<dbReference type="InterPro" id="IPR006837">
    <property type="entry name" value="Divergent_DAC"/>
</dbReference>
<reference evidence="2 3" key="1">
    <citation type="submission" date="2018-09" db="EMBL/GenBank/DDBJ databases">
        <title>Cohnella cavernae sp. nov., isolated from a karst cave.</title>
        <authorList>
            <person name="Zhu H."/>
        </authorList>
    </citation>
    <scope>NUCLEOTIDE SEQUENCE [LARGE SCALE GENOMIC DNA]</scope>
    <source>
        <strain evidence="2 3">K2E09-144</strain>
    </source>
</reference>
<dbReference type="PANTHER" id="PTHR30105">
    <property type="entry name" value="UNCHARACTERIZED YIBQ-RELATED"/>
    <property type="match status" value="1"/>
</dbReference>
<dbReference type="AlphaFoldDB" id="A0A398CNH0"/>
<protein>
    <submittedName>
        <fullName evidence="2">Divergent polysaccharide deacetylase family protein</fullName>
    </submittedName>
</protein>
<comment type="caution">
    <text evidence="2">The sequence shown here is derived from an EMBL/GenBank/DDBJ whole genome shotgun (WGS) entry which is preliminary data.</text>
</comment>